<comment type="caution">
    <text evidence="2">The sequence shown here is derived from an EMBL/GenBank/DDBJ whole genome shotgun (WGS) entry which is preliminary data.</text>
</comment>
<dbReference type="EMBL" id="JAAAPK010000005">
    <property type="protein sequence ID" value="NBC42387.1"/>
    <property type="molecule type" value="Genomic_DNA"/>
</dbReference>
<keyword evidence="1" id="KW-1133">Transmembrane helix</keyword>
<keyword evidence="1" id="KW-0812">Transmembrane</keyword>
<sequence>MEQLQPQKVSSTEELLDWASRNRKSLLVGAVVVIAGVAFVVVSAGAGLVVLAPALLMATEGAVGLPLAETVP</sequence>
<evidence type="ECO:0000256" key="1">
    <source>
        <dbReference type="SAM" id="Phobius"/>
    </source>
</evidence>
<organism evidence="2 3">
    <name type="scientific">Corallococcus exiguus</name>
    <dbReference type="NCBI Taxonomy" id="83462"/>
    <lineage>
        <taxon>Bacteria</taxon>
        <taxon>Pseudomonadati</taxon>
        <taxon>Myxococcota</taxon>
        <taxon>Myxococcia</taxon>
        <taxon>Myxococcales</taxon>
        <taxon>Cystobacterineae</taxon>
        <taxon>Myxococcaceae</taxon>
        <taxon>Corallococcus</taxon>
    </lineage>
</organism>
<keyword evidence="1" id="KW-0472">Membrane</keyword>
<dbReference type="Proteomes" id="UP000537825">
    <property type="component" value="Unassembled WGS sequence"/>
</dbReference>
<reference evidence="2 3" key="1">
    <citation type="submission" date="2020-01" db="EMBL/GenBank/DDBJ databases">
        <title>The draft genome sequence of Corallococcus exiguus DSM 14696.</title>
        <authorList>
            <person name="Zhang X."/>
            <person name="Zhu H."/>
        </authorList>
    </citation>
    <scope>NUCLEOTIDE SEQUENCE [LARGE SCALE GENOMIC DNA]</scope>
    <source>
        <strain evidence="2 3">DSM 14696</strain>
    </source>
</reference>
<evidence type="ECO:0000313" key="2">
    <source>
        <dbReference type="EMBL" id="NBC42387.1"/>
    </source>
</evidence>
<dbReference type="AlphaFoldDB" id="A0A7X4YDN9"/>
<name>A0A7X4YDN9_9BACT</name>
<accession>A0A7X4YDN9</accession>
<proteinExistence type="predicted"/>
<evidence type="ECO:0000313" key="3">
    <source>
        <dbReference type="Proteomes" id="UP000537825"/>
    </source>
</evidence>
<feature type="transmembrane region" description="Helical" evidence="1">
    <location>
        <begin position="26"/>
        <end position="56"/>
    </location>
</feature>
<gene>
    <name evidence="2" type="ORF">GTZ93_21530</name>
</gene>
<keyword evidence="3" id="KW-1185">Reference proteome</keyword>
<protein>
    <submittedName>
        <fullName evidence="2">Uncharacterized protein</fullName>
    </submittedName>
</protein>